<dbReference type="EMBL" id="HBFQ01009462">
    <property type="protein sequence ID" value="CAD8832263.1"/>
    <property type="molecule type" value="Transcribed_RNA"/>
</dbReference>
<evidence type="ECO:0008006" key="8">
    <source>
        <dbReference type="Google" id="ProtNLM"/>
    </source>
</evidence>
<sequence>MPLAFLPSVLEDRGHSSMKIATALGVYYWTGFAGGALITLYKIWHLVFSGAEEETTSLATAKNQIRFLIYGLLLGSVTLLWQALSPHCWVHTTCRFIQGLSGSFLFFYTFLLSVSLFKGQQQVFAMTCASIALNVAEVLGSFCGAMLFAWWGQRSVFGFLGIMSFINQFVLVAIMRSLTTELRETEPPSSDAPLGSAEALLLRGPDRIVRPPQFSKSGLKRLLALLTNTRMLVATLLITMAAVVKGSVEEMLPFHADHQWGFEPLVIGEMFFVIAVAYIGAAICAGKVWQRLEGSHVAFSALWLSLLGGAAWCVFAAASYHKDGRLLMIGLVLYGICLGLTHTPAALMLADTIEQEEGAAKDAANGIWNTMWEAGGSLGFLFGGFLADDYASQFRLMSCYAVCCVCCAGLMLTVGWRVESKTKLIGDKDSQYGSVV</sequence>
<feature type="transmembrane region" description="Helical" evidence="6">
    <location>
        <begin position="156"/>
        <end position="175"/>
    </location>
</feature>
<dbReference type="AlphaFoldDB" id="A0A7S0ZTP5"/>
<name>A0A7S0ZTP5_NOCSC</name>
<keyword evidence="5 6" id="KW-0472">Membrane</keyword>
<dbReference type="Gene3D" id="1.20.1250.20">
    <property type="entry name" value="MFS general substrate transporter like domains"/>
    <property type="match status" value="1"/>
</dbReference>
<feature type="transmembrane region" description="Helical" evidence="6">
    <location>
        <begin position="96"/>
        <end position="117"/>
    </location>
</feature>
<dbReference type="PANTHER" id="PTHR23506:SF23">
    <property type="entry name" value="GH10249P"/>
    <property type="match status" value="1"/>
</dbReference>
<dbReference type="InterPro" id="IPR011701">
    <property type="entry name" value="MFS"/>
</dbReference>
<feature type="transmembrane region" description="Helical" evidence="6">
    <location>
        <begin position="222"/>
        <end position="244"/>
    </location>
</feature>
<keyword evidence="3 6" id="KW-0812">Transmembrane</keyword>
<protein>
    <recommendedName>
        <fullName evidence="8">Major facilitator superfamily (MFS) profile domain-containing protein</fullName>
    </recommendedName>
</protein>
<evidence type="ECO:0000256" key="5">
    <source>
        <dbReference type="ARBA" id="ARBA00023136"/>
    </source>
</evidence>
<comment type="subcellular location">
    <subcellularLocation>
        <location evidence="1">Membrane</location>
        <topology evidence="1">Multi-pass membrane protein</topology>
    </subcellularLocation>
</comment>
<feature type="transmembrane region" description="Helical" evidence="6">
    <location>
        <begin position="124"/>
        <end position="150"/>
    </location>
</feature>
<organism evidence="7">
    <name type="scientific">Noctiluca scintillans</name>
    <name type="common">Sea sparkle</name>
    <name type="synonym">Red tide dinoflagellate</name>
    <dbReference type="NCBI Taxonomy" id="2966"/>
    <lineage>
        <taxon>Eukaryota</taxon>
        <taxon>Sar</taxon>
        <taxon>Alveolata</taxon>
        <taxon>Dinophyceae</taxon>
        <taxon>Noctilucales</taxon>
        <taxon>Noctilucaceae</taxon>
        <taxon>Noctiluca</taxon>
    </lineage>
</organism>
<evidence type="ECO:0000256" key="3">
    <source>
        <dbReference type="ARBA" id="ARBA00022692"/>
    </source>
</evidence>
<reference evidence="7" key="1">
    <citation type="submission" date="2021-01" db="EMBL/GenBank/DDBJ databases">
        <authorList>
            <person name="Corre E."/>
            <person name="Pelletier E."/>
            <person name="Niang G."/>
            <person name="Scheremetjew M."/>
            <person name="Finn R."/>
            <person name="Kale V."/>
            <person name="Holt S."/>
            <person name="Cochrane G."/>
            <person name="Meng A."/>
            <person name="Brown T."/>
            <person name="Cohen L."/>
        </authorList>
    </citation>
    <scope>NUCLEOTIDE SEQUENCE</scope>
</reference>
<keyword evidence="4 6" id="KW-1133">Transmembrane helix</keyword>
<dbReference type="GO" id="GO:0022857">
    <property type="term" value="F:transmembrane transporter activity"/>
    <property type="evidence" value="ECO:0007669"/>
    <property type="project" value="InterPro"/>
</dbReference>
<feature type="transmembrane region" description="Helical" evidence="6">
    <location>
        <begin position="65"/>
        <end position="84"/>
    </location>
</feature>
<evidence type="ECO:0000256" key="4">
    <source>
        <dbReference type="ARBA" id="ARBA00022989"/>
    </source>
</evidence>
<dbReference type="SUPFAM" id="SSF103473">
    <property type="entry name" value="MFS general substrate transporter"/>
    <property type="match status" value="1"/>
</dbReference>
<dbReference type="InterPro" id="IPR036259">
    <property type="entry name" value="MFS_trans_sf"/>
</dbReference>
<feature type="transmembrane region" description="Helical" evidence="6">
    <location>
        <begin position="264"/>
        <end position="285"/>
    </location>
</feature>
<feature type="transmembrane region" description="Helical" evidence="6">
    <location>
        <begin position="393"/>
        <end position="414"/>
    </location>
</feature>
<dbReference type="PANTHER" id="PTHR23506">
    <property type="entry name" value="GH10249P"/>
    <property type="match status" value="1"/>
</dbReference>
<evidence type="ECO:0000313" key="7">
    <source>
        <dbReference type="EMBL" id="CAD8832263.1"/>
    </source>
</evidence>
<proteinExistence type="predicted"/>
<dbReference type="GO" id="GO:0016020">
    <property type="term" value="C:membrane"/>
    <property type="evidence" value="ECO:0007669"/>
    <property type="project" value="UniProtKB-SubCell"/>
</dbReference>
<dbReference type="InterPro" id="IPR050930">
    <property type="entry name" value="MFS_Vesicular_Transporter"/>
</dbReference>
<gene>
    <name evidence="7" type="ORF">NSCI0253_LOCUS6610</name>
</gene>
<feature type="transmembrane region" description="Helical" evidence="6">
    <location>
        <begin position="297"/>
        <end position="320"/>
    </location>
</feature>
<evidence type="ECO:0000256" key="2">
    <source>
        <dbReference type="ARBA" id="ARBA00022448"/>
    </source>
</evidence>
<feature type="transmembrane region" description="Helical" evidence="6">
    <location>
        <begin position="20"/>
        <end position="44"/>
    </location>
</feature>
<evidence type="ECO:0000256" key="6">
    <source>
        <dbReference type="SAM" id="Phobius"/>
    </source>
</evidence>
<keyword evidence="2" id="KW-0813">Transport</keyword>
<feature type="transmembrane region" description="Helical" evidence="6">
    <location>
        <begin position="326"/>
        <end position="349"/>
    </location>
</feature>
<feature type="transmembrane region" description="Helical" evidence="6">
    <location>
        <begin position="370"/>
        <end position="387"/>
    </location>
</feature>
<evidence type="ECO:0000256" key="1">
    <source>
        <dbReference type="ARBA" id="ARBA00004141"/>
    </source>
</evidence>
<dbReference type="Pfam" id="PF07690">
    <property type="entry name" value="MFS_1"/>
    <property type="match status" value="1"/>
</dbReference>
<accession>A0A7S0ZTP5</accession>